<dbReference type="GO" id="GO:0005778">
    <property type="term" value="C:peroxisomal membrane"/>
    <property type="evidence" value="ECO:0000318"/>
    <property type="project" value="GO_Central"/>
</dbReference>
<dbReference type="PANTHER" id="PTHR28080:SF1">
    <property type="entry name" value="PEROXISOMAL BIOGENESIS FACTOR 3"/>
    <property type="match status" value="1"/>
</dbReference>
<dbReference type="PANTHER" id="PTHR28080">
    <property type="entry name" value="PEROXISOMAL BIOGENESIS FACTOR 3"/>
    <property type="match status" value="1"/>
</dbReference>
<accession>A0A0K9PK35</accession>
<reference evidence="2" key="1">
    <citation type="journal article" date="2016" name="Nature">
        <title>The genome of the seagrass Zostera marina reveals angiosperm adaptation to the sea.</title>
        <authorList>
            <person name="Olsen J.L."/>
            <person name="Rouze P."/>
            <person name="Verhelst B."/>
            <person name="Lin Y.-C."/>
            <person name="Bayer T."/>
            <person name="Collen J."/>
            <person name="Dattolo E."/>
            <person name="De Paoli E."/>
            <person name="Dittami S."/>
            <person name="Maumus F."/>
            <person name="Michel G."/>
            <person name="Kersting A."/>
            <person name="Lauritano C."/>
            <person name="Lohaus R."/>
            <person name="Toepel M."/>
            <person name="Tonon T."/>
            <person name="Vanneste K."/>
            <person name="Amirebrahimi M."/>
            <person name="Brakel J."/>
            <person name="Bostroem C."/>
            <person name="Chovatia M."/>
            <person name="Grimwood J."/>
            <person name="Jenkins J.W."/>
            <person name="Jueterbock A."/>
            <person name="Mraz A."/>
            <person name="Stam W.T."/>
            <person name="Tice H."/>
            <person name="Bornberg-Bauer E."/>
            <person name="Green P.J."/>
            <person name="Pearson G.A."/>
            <person name="Procaccini G."/>
            <person name="Duarte C.M."/>
            <person name="Schmutz J."/>
            <person name="Reusch T.B.H."/>
            <person name="Van de Peer Y."/>
        </authorList>
    </citation>
    <scope>NUCLEOTIDE SEQUENCE [LARGE SCALE GENOMIC DNA]</scope>
    <source>
        <strain evidence="2">cv. Finnish</strain>
    </source>
</reference>
<evidence type="ECO:0000313" key="1">
    <source>
        <dbReference type="EMBL" id="KMZ69423.1"/>
    </source>
</evidence>
<name>A0A0K9PK35_ZOSMR</name>
<dbReference type="Pfam" id="PF04882">
    <property type="entry name" value="Peroxin-3"/>
    <property type="match status" value="1"/>
</dbReference>
<organism evidence="1 2">
    <name type="scientific">Zostera marina</name>
    <name type="common">Eelgrass</name>
    <dbReference type="NCBI Taxonomy" id="29655"/>
    <lineage>
        <taxon>Eukaryota</taxon>
        <taxon>Viridiplantae</taxon>
        <taxon>Streptophyta</taxon>
        <taxon>Embryophyta</taxon>
        <taxon>Tracheophyta</taxon>
        <taxon>Spermatophyta</taxon>
        <taxon>Magnoliopsida</taxon>
        <taxon>Liliopsida</taxon>
        <taxon>Zosteraceae</taxon>
        <taxon>Zostera</taxon>
    </lineage>
</organism>
<dbReference type="OrthoDB" id="45930at2759"/>
<gene>
    <name evidence="1" type="ORF">ZOSMA_214G00110</name>
</gene>
<evidence type="ECO:0000313" key="2">
    <source>
        <dbReference type="Proteomes" id="UP000036987"/>
    </source>
</evidence>
<keyword evidence="2" id="KW-1185">Reference proteome</keyword>
<dbReference type="Proteomes" id="UP000036987">
    <property type="component" value="Unassembled WGS sequence"/>
</dbReference>
<dbReference type="GO" id="GO:0030674">
    <property type="term" value="F:protein-macromolecule adaptor activity"/>
    <property type="evidence" value="ECO:0000318"/>
    <property type="project" value="GO_Central"/>
</dbReference>
<dbReference type="AlphaFoldDB" id="A0A0K9PK35"/>
<dbReference type="InterPro" id="IPR006966">
    <property type="entry name" value="Peroxin-3"/>
</dbReference>
<dbReference type="GO" id="GO:0045046">
    <property type="term" value="P:protein import into peroxisome membrane"/>
    <property type="evidence" value="ECO:0000318"/>
    <property type="project" value="GO_Central"/>
</dbReference>
<evidence type="ECO:0008006" key="3">
    <source>
        <dbReference type="Google" id="ProtNLM"/>
    </source>
</evidence>
<dbReference type="PROSITE" id="PS51257">
    <property type="entry name" value="PROKAR_LIPOPROTEIN"/>
    <property type="match status" value="1"/>
</dbReference>
<dbReference type="EMBL" id="LFYR01000769">
    <property type="protein sequence ID" value="KMZ69423.1"/>
    <property type="molecule type" value="Genomic_DNA"/>
</dbReference>
<dbReference type="OMA" id="FTRTVCA"/>
<protein>
    <recommendedName>
        <fullName evidence="3">Peroxin-3</fullName>
    </recommendedName>
</protein>
<comment type="caution">
    <text evidence="1">The sequence shown here is derived from an EMBL/GenBank/DDBJ whole genome shotgun (WGS) entry which is preliminary data.</text>
</comment>
<proteinExistence type="predicted"/>
<sequence>MGFWSKHRRTILITTGVLGCGYALYRFYSWKKQITLDLDNDLFPSDQDSDKIIRDALQSHFKNIQGISETITLPHAMGNLRLRINKDFDLSPLLEKVQGQQLNKPLQMNEKLIIWDKIKILSFTKITTSVWAMVVTFLYVRVQVNILGRQLYMETAQGFLDSEEQDESGAFNRHAQKVFLETSDFLTKFGFTSLISKMEVATEHVLKNMKLTEYFNPAHLSQTIMEILGLFINNGKTDSWVNCVLPPNAAYYQNTPGMLSNRLNDPNTPGMLDQLLSEARNVLLSIDFRNIVQSTTRIVVDGLMDDLSMELNNTINFSDRHPLVKLLSRVAKLSDAVIEEVGVNKYIKRICSIPDVELFFTLLYTDIPQQTMSSLSESDKASTSSTSVS</sequence>
<dbReference type="STRING" id="29655.A0A0K9PK35"/>